<evidence type="ECO:0000313" key="3">
    <source>
        <dbReference type="Proteomes" id="UP000195141"/>
    </source>
</evidence>
<keyword evidence="3" id="KW-1185">Reference proteome</keyword>
<evidence type="ECO:0000313" key="2">
    <source>
        <dbReference type="EMBL" id="WYJ90986.1"/>
    </source>
</evidence>
<reference evidence="1" key="1">
    <citation type="submission" date="2017-05" db="EMBL/GenBank/DDBJ databases">
        <title>The Genome Sequence of Enterococcus sp. 9E7_DIV0242.</title>
        <authorList>
            <consortium name="The Broad Institute Genomics Platform"/>
            <consortium name="The Broad Institute Genomic Center for Infectious Diseases"/>
            <person name="Earl A."/>
            <person name="Manson A."/>
            <person name="Schwartman J."/>
            <person name="Gilmore M."/>
            <person name="Abouelleil A."/>
            <person name="Cao P."/>
            <person name="Chapman S."/>
            <person name="Cusick C."/>
            <person name="Shea T."/>
            <person name="Young S."/>
            <person name="Neafsey D."/>
            <person name="Nusbaum C."/>
            <person name="Birren B."/>
        </authorList>
    </citation>
    <scope>NUCLEOTIDE SEQUENCE [LARGE SCALE GENOMIC DNA]</scope>
    <source>
        <strain evidence="1">9E7_DIV0242</strain>
    </source>
</reference>
<name>A0A242K8I4_9ENTE</name>
<organism evidence="1">
    <name type="scientific">Candidatus Enterococcus clewellii</name>
    <dbReference type="NCBI Taxonomy" id="1834193"/>
    <lineage>
        <taxon>Bacteria</taxon>
        <taxon>Bacillati</taxon>
        <taxon>Bacillota</taxon>
        <taxon>Bacilli</taxon>
        <taxon>Lactobacillales</taxon>
        <taxon>Enterococcaceae</taxon>
        <taxon>Enterococcus</taxon>
    </lineage>
</organism>
<dbReference type="Proteomes" id="UP000195141">
    <property type="component" value="Chromosome"/>
</dbReference>
<dbReference type="EMBL" id="NGMM01000002">
    <property type="protein sequence ID" value="OTP17377.1"/>
    <property type="molecule type" value="Genomic_DNA"/>
</dbReference>
<reference evidence="2" key="2">
    <citation type="submission" date="2017-05" db="EMBL/GenBank/DDBJ databases">
        <authorList>
            <consortium name="The Broad Institute Genomics Platform"/>
            <consortium name="The Broad Institute Genomic Center for Infectious Diseases"/>
            <person name="Earl A."/>
            <person name="Manson A."/>
            <person name="Schwartman J."/>
            <person name="Gilmore M."/>
            <person name="Abouelleil A."/>
            <person name="Cao P."/>
            <person name="Chapman S."/>
            <person name="Cusick C."/>
            <person name="Shea T."/>
            <person name="Young S."/>
            <person name="Neafsey D."/>
            <person name="Nusbaum C."/>
            <person name="Birren B."/>
        </authorList>
    </citation>
    <scope>NUCLEOTIDE SEQUENCE</scope>
    <source>
        <strain evidence="2">9E7_DIV0242</strain>
    </source>
</reference>
<evidence type="ECO:0000313" key="1">
    <source>
        <dbReference type="EMBL" id="OTP17377.1"/>
    </source>
</evidence>
<dbReference type="AlphaFoldDB" id="A0A242K8I4"/>
<proteinExistence type="predicted"/>
<reference evidence="2" key="3">
    <citation type="submission" date="2024-03" db="EMBL/GenBank/DDBJ databases">
        <title>The Genome Sequence of Enterococcus sp. DIV0242b.</title>
        <authorList>
            <consortium name="The Broad Institute Genomics Platform"/>
            <consortium name="The Broad Institute Microbial Omics Core"/>
            <consortium name="The Broad Institute Genomic Center for Infectious Diseases"/>
            <person name="Earl A."/>
            <person name="Manson A."/>
            <person name="Gilmore M."/>
            <person name="Schwartman J."/>
            <person name="Shea T."/>
            <person name="Abouelleil A."/>
            <person name="Cao P."/>
            <person name="Chapman S."/>
            <person name="Cusick C."/>
            <person name="Young S."/>
            <person name="Neafsey D."/>
            <person name="Nusbaum C."/>
            <person name="Birren B."/>
        </authorList>
    </citation>
    <scope>NUCLEOTIDE SEQUENCE</scope>
    <source>
        <strain evidence="2">9E7_DIV0242</strain>
    </source>
</reference>
<protein>
    <submittedName>
        <fullName evidence="1">Uncharacterized protein</fullName>
    </submittedName>
</protein>
<sequence>MDGNICLLLSDFIELIDCIYSIKKQPNRMMITLEKKNQELYNDFEHV</sequence>
<gene>
    <name evidence="1" type="ORF">A5888_001515</name>
    <name evidence="2" type="ORF">A5888_002754</name>
</gene>
<accession>A0A242K8I4</accession>
<dbReference type="EMBL" id="CP147247">
    <property type="protein sequence ID" value="WYJ90986.1"/>
    <property type="molecule type" value="Genomic_DNA"/>
</dbReference>